<protein>
    <submittedName>
        <fullName evidence="3">DUF2380 domain-containing protein</fullName>
    </submittedName>
</protein>
<proteinExistence type="predicted"/>
<gene>
    <name evidence="3" type="ORF">FJV41_34040</name>
</gene>
<comment type="caution">
    <text evidence="3">The sequence shown here is derived from an EMBL/GenBank/DDBJ whole genome shotgun (WGS) entry which is preliminary data.</text>
</comment>
<evidence type="ECO:0000313" key="3">
    <source>
        <dbReference type="EMBL" id="TQF11485.1"/>
    </source>
</evidence>
<dbReference type="OrthoDB" id="5523588at2"/>
<sequence>MRTLALMLSAVLLTTSCASQSSSSQRELDAFHARRTALNGPPPASMGLGSDAVRRRESGTDSNTVSGAVGGGQQNAALTRQAVLAAVDEVRSSTEDTARAISRLATSTRELGGHGRHFIRYFDHGARQLPWLRGALGSITSLTAESSLVGDAAMELGILRMTGPRLQAALSGTMLLATWLDFLNLVSVVLQQCPYYSVEQLLVDMDRVWNLLEPALGALASREQARVEATATAMPVLMGQLTHEFHSIREGARMAMERTGQVVATAQFIEMLALVSALKMSLPRLPPAAPVALGARLVMGPGGIMAGQQLVVSAEWVEMMRRLVQAGVISAPVVSAAVRTSAGHVWMAQANQELPKGVREALGDSPEVRGMHVTNRTGAGMSEAPKHHVLPQEHREWFEKRGFTGDMNIDQFCVRLERSHHEAIHGGGAWRLGRTWPHEWNQMIMGILRDAELAAGRMLPRDSILKLVAKEMQRYNIPMEFTPGRRR</sequence>
<keyword evidence="2" id="KW-0732">Signal</keyword>
<dbReference type="Proteomes" id="UP000315369">
    <property type="component" value="Unassembled WGS sequence"/>
</dbReference>
<dbReference type="EMBL" id="VIFM01000186">
    <property type="protein sequence ID" value="TQF11485.1"/>
    <property type="molecule type" value="Genomic_DNA"/>
</dbReference>
<keyword evidence="4" id="KW-1185">Reference proteome</keyword>
<dbReference type="AlphaFoldDB" id="A0A540WR32"/>
<reference evidence="3 4" key="1">
    <citation type="submission" date="2019-06" db="EMBL/GenBank/DDBJ databases">
        <authorList>
            <person name="Livingstone P."/>
            <person name="Whitworth D."/>
        </authorList>
    </citation>
    <scope>NUCLEOTIDE SEQUENCE [LARGE SCALE GENOMIC DNA]</scope>
    <source>
        <strain evidence="3 4">AM401</strain>
    </source>
</reference>
<feature type="signal peptide" evidence="2">
    <location>
        <begin position="1"/>
        <end position="18"/>
    </location>
</feature>
<accession>A0A540WR32</accession>
<evidence type="ECO:0000256" key="1">
    <source>
        <dbReference type="SAM" id="MobiDB-lite"/>
    </source>
</evidence>
<evidence type="ECO:0000313" key="4">
    <source>
        <dbReference type="Proteomes" id="UP000315369"/>
    </source>
</evidence>
<organism evidence="3 4">
    <name type="scientific">Myxococcus llanfairpwllgwyngyllgogerychwyrndrobwllllantysiliogogogochensis</name>
    <dbReference type="NCBI Taxonomy" id="2590453"/>
    <lineage>
        <taxon>Bacteria</taxon>
        <taxon>Pseudomonadati</taxon>
        <taxon>Myxococcota</taxon>
        <taxon>Myxococcia</taxon>
        <taxon>Myxococcales</taxon>
        <taxon>Cystobacterineae</taxon>
        <taxon>Myxococcaceae</taxon>
        <taxon>Myxococcus</taxon>
    </lineage>
</organism>
<name>A0A540WR32_9BACT</name>
<dbReference type="Pfam" id="PF09533">
    <property type="entry name" value="DUF2380"/>
    <property type="match status" value="1"/>
</dbReference>
<evidence type="ECO:0000256" key="2">
    <source>
        <dbReference type="SAM" id="SignalP"/>
    </source>
</evidence>
<feature type="region of interest" description="Disordered" evidence="1">
    <location>
        <begin position="34"/>
        <end position="71"/>
    </location>
</feature>
<dbReference type="PROSITE" id="PS51257">
    <property type="entry name" value="PROKAR_LIPOPROTEIN"/>
    <property type="match status" value="1"/>
</dbReference>
<feature type="chain" id="PRO_5022219179" evidence="2">
    <location>
        <begin position="19"/>
        <end position="487"/>
    </location>
</feature>
<dbReference type="InterPro" id="IPR011755">
    <property type="entry name" value="CHP02269_MYXXA"/>
</dbReference>